<evidence type="ECO:0000313" key="2">
    <source>
        <dbReference type="Proteomes" id="UP001433508"/>
    </source>
</evidence>
<accession>A0ACC3SS17</accession>
<gene>
    <name evidence="1" type="ORF">V1525DRAFT_413166</name>
</gene>
<sequence length="161" mass="18100">MLLTGSHINDPSNGLLLDVLTHEAFGSFRFGIECRDKIYRLRKLYPDGRLTSQVRRHYDGEILLFGSNSRLVPKPSELLCNIHLAIGHVVRESNAFPMISAILEDEEEFNAGNTDGDYWLVTGASYLDRKLRGLAGSNYSDMYGPDEEERLVKDDHVITAG</sequence>
<organism evidence="1 2">
    <name type="scientific">Lipomyces kononenkoae</name>
    <name type="common">Yeast</name>
    <dbReference type="NCBI Taxonomy" id="34357"/>
    <lineage>
        <taxon>Eukaryota</taxon>
        <taxon>Fungi</taxon>
        <taxon>Dikarya</taxon>
        <taxon>Ascomycota</taxon>
        <taxon>Saccharomycotina</taxon>
        <taxon>Lipomycetes</taxon>
        <taxon>Lipomycetales</taxon>
        <taxon>Lipomycetaceae</taxon>
        <taxon>Lipomyces</taxon>
    </lineage>
</organism>
<keyword evidence="2" id="KW-1185">Reference proteome</keyword>
<comment type="caution">
    <text evidence="1">The sequence shown here is derived from an EMBL/GenBank/DDBJ whole genome shotgun (WGS) entry which is preliminary data.</text>
</comment>
<protein>
    <submittedName>
        <fullName evidence="1">Uncharacterized protein</fullName>
    </submittedName>
</protein>
<evidence type="ECO:0000313" key="1">
    <source>
        <dbReference type="EMBL" id="KAK9234413.1"/>
    </source>
</evidence>
<dbReference type="Proteomes" id="UP001433508">
    <property type="component" value="Unassembled WGS sequence"/>
</dbReference>
<proteinExistence type="predicted"/>
<reference evidence="2" key="1">
    <citation type="journal article" date="2024" name="Front. Bioeng. Biotechnol.">
        <title>Genome-scale model development and genomic sequencing of the oleaginous clade Lipomyces.</title>
        <authorList>
            <person name="Czajka J.J."/>
            <person name="Han Y."/>
            <person name="Kim J."/>
            <person name="Mondo S.J."/>
            <person name="Hofstad B.A."/>
            <person name="Robles A."/>
            <person name="Haridas S."/>
            <person name="Riley R."/>
            <person name="LaButti K."/>
            <person name="Pangilinan J."/>
            <person name="Andreopoulos W."/>
            <person name="Lipzen A."/>
            <person name="Yan J."/>
            <person name="Wang M."/>
            <person name="Ng V."/>
            <person name="Grigoriev I.V."/>
            <person name="Spatafora J.W."/>
            <person name="Magnuson J.K."/>
            <person name="Baker S.E."/>
            <person name="Pomraning K.R."/>
        </authorList>
    </citation>
    <scope>NUCLEOTIDE SEQUENCE [LARGE SCALE GENOMIC DNA]</scope>
    <source>
        <strain evidence="2">CBS 7786</strain>
    </source>
</reference>
<dbReference type="EMBL" id="MU971479">
    <property type="protein sequence ID" value="KAK9234413.1"/>
    <property type="molecule type" value="Genomic_DNA"/>
</dbReference>
<name>A0ACC3SS17_LIPKO</name>